<evidence type="ECO:0000313" key="3">
    <source>
        <dbReference type="Proteomes" id="UP001264519"/>
    </source>
</evidence>
<gene>
    <name evidence="2" type="ORF">QC818_14200</name>
</gene>
<name>A0ABU1G4R2_9GAMM</name>
<sequence>MKWAKRDGNEWLAVSDCGRYRVARWVGHNGDWFLLSYRNESLGWHKTPKAAQHAAEQHKERDHGDA</sequence>
<feature type="region of interest" description="Disordered" evidence="1">
    <location>
        <begin position="46"/>
        <end position="66"/>
    </location>
</feature>
<evidence type="ECO:0000313" key="2">
    <source>
        <dbReference type="EMBL" id="MDR5867940.1"/>
    </source>
</evidence>
<dbReference type="RefSeq" id="WP_309653521.1">
    <property type="nucleotide sequence ID" value="NZ_JARWAK010000013.1"/>
</dbReference>
<feature type="compositionally biased region" description="Basic and acidic residues" evidence="1">
    <location>
        <begin position="55"/>
        <end position="66"/>
    </location>
</feature>
<proteinExistence type="predicted"/>
<keyword evidence="3" id="KW-1185">Reference proteome</keyword>
<evidence type="ECO:0000256" key="1">
    <source>
        <dbReference type="SAM" id="MobiDB-lite"/>
    </source>
</evidence>
<protein>
    <submittedName>
        <fullName evidence="2">Uncharacterized protein</fullName>
    </submittedName>
</protein>
<accession>A0ABU1G4R2</accession>
<dbReference type="EMBL" id="JARWAK010000013">
    <property type="protein sequence ID" value="MDR5867940.1"/>
    <property type="molecule type" value="Genomic_DNA"/>
</dbReference>
<comment type="caution">
    <text evidence="2">The sequence shown here is derived from an EMBL/GenBank/DDBJ whole genome shotgun (WGS) entry which is preliminary data.</text>
</comment>
<reference evidence="2 3" key="1">
    <citation type="submission" date="2023-04" db="EMBL/GenBank/DDBJ databases">
        <title>A long-awaited taxogenomic arrangement of the family Halomonadaceae.</title>
        <authorList>
            <person name="De La Haba R."/>
            <person name="Chuvochina M."/>
            <person name="Wittouck S."/>
            <person name="Arahal D.R."/>
            <person name="Sanchez-Porro C."/>
            <person name="Hugenholtz P."/>
            <person name="Ventosa A."/>
        </authorList>
    </citation>
    <scope>NUCLEOTIDE SEQUENCE [LARGE SCALE GENOMIC DNA]</scope>
    <source>
        <strain evidence="2 3">DSM 23530</strain>
    </source>
</reference>
<organism evidence="2 3">
    <name type="scientific">Halomonas koreensis</name>
    <dbReference type="NCBI Taxonomy" id="245385"/>
    <lineage>
        <taxon>Bacteria</taxon>
        <taxon>Pseudomonadati</taxon>
        <taxon>Pseudomonadota</taxon>
        <taxon>Gammaproteobacteria</taxon>
        <taxon>Oceanospirillales</taxon>
        <taxon>Halomonadaceae</taxon>
        <taxon>Halomonas</taxon>
    </lineage>
</organism>
<dbReference type="Proteomes" id="UP001264519">
    <property type="component" value="Unassembled WGS sequence"/>
</dbReference>